<evidence type="ECO:0000256" key="9">
    <source>
        <dbReference type="RuleBase" id="RU003906"/>
    </source>
</evidence>
<keyword evidence="5 7" id="KW-0687">Ribonucleoprotein</keyword>
<organism evidence="10 11">
    <name type="scientific">Leptospirillum ferriphilum YSK</name>
    <dbReference type="NCBI Taxonomy" id="1441628"/>
    <lineage>
        <taxon>Bacteria</taxon>
        <taxon>Pseudomonadati</taxon>
        <taxon>Nitrospirota</taxon>
        <taxon>Nitrospiria</taxon>
        <taxon>Nitrospirales</taxon>
        <taxon>Nitrospiraceae</taxon>
        <taxon>Leptospirillum</taxon>
    </lineage>
</organism>
<evidence type="ECO:0000256" key="2">
    <source>
        <dbReference type="ARBA" id="ARBA00022730"/>
    </source>
</evidence>
<dbReference type="Proteomes" id="UP000027059">
    <property type="component" value="Chromosome"/>
</dbReference>
<evidence type="ECO:0000313" key="10">
    <source>
        <dbReference type="EMBL" id="AIA30722.1"/>
    </source>
</evidence>
<name>A0A059XZT2_9BACT</name>
<dbReference type="GO" id="GO:0019843">
    <property type="term" value="F:rRNA binding"/>
    <property type="evidence" value="ECO:0007669"/>
    <property type="project" value="UniProtKB-UniRule"/>
</dbReference>
<dbReference type="PROSITE" id="PS00474">
    <property type="entry name" value="RIBOSOMAL_L3"/>
    <property type="match status" value="1"/>
</dbReference>
<evidence type="ECO:0000256" key="6">
    <source>
        <dbReference type="ARBA" id="ARBA00035243"/>
    </source>
</evidence>
<dbReference type="SUPFAM" id="SSF50447">
    <property type="entry name" value="Translation proteins"/>
    <property type="match status" value="1"/>
</dbReference>
<accession>A0A059XZT2</accession>
<dbReference type="Gene3D" id="2.40.30.10">
    <property type="entry name" value="Translation factors"/>
    <property type="match status" value="1"/>
</dbReference>
<evidence type="ECO:0000313" key="11">
    <source>
        <dbReference type="Proteomes" id="UP000027059"/>
    </source>
</evidence>
<dbReference type="InterPro" id="IPR019927">
    <property type="entry name" value="Ribosomal_uL3_bac/org-type"/>
</dbReference>
<protein>
    <recommendedName>
        <fullName evidence="6 7">Large ribosomal subunit protein uL3</fullName>
    </recommendedName>
</protein>
<keyword evidence="4 7" id="KW-0689">Ribosomal protein</keyword>
<keyword evidence="2 7" id="KW-0699">rRNA-binding</keyword>
<keyword evidence="3 7" id="KW-0694">RNA-binding</keyword>
<evidence type="ECO:0000256" key="8">
    <source>
        <dbReference type="RuleBase" id="RU003905"/>
    </source>
</evidence>
<dbReference type="InterPro" id="IPR000597">
    <property type="entry name" value="Ribosomal_uL3"/>
</dbReference>
<dbReference type="HAMAP" id="MF_01325_B">
    <property type="entry name" value="Ribosomal_uL3_B"/>
    <property type="match status" value="1"/>
</dbReference>
<evidence type="ECO:0000256" key="1">
    <source>
        <dbReference type="ARBA" id="ARBA00006540"/>
    </source>
</evidence>
<dbReference type="RefSeq" id="WP_023525324.1">
    <property type="nucleotide sequence ID" value="NZ_CP007243.1"/>
</dbReference>
<dbReference type="PANTHER" id="PTHR11229">
    <property type="entry name" value="50S RIBOSOMAL PROTEIN L3"/>
    <property type="match status" value="1"/>
</dbReference>
<gene>
    <name evidence="7" type="primary">rplC</name>
    <name evidence="10" type="ORF">Y981_07960</name>
</gene>
<comment type="subunit">
    <text evidence="7 9">Part of the 50S ribosomal subunit. Forms a cluster with proteins L14 and L19.</text>
</comment>
<dbReference type="GO" id="GO:0022625">
    <property type="term" value="C:cytosolic large ribosomal subunit"/>
    <property type="evidence" value="ECO:0007669"/>
    <property type="project" value="TreeGrafter"/>
</dbReference>
<dbReference type="GO" id="GO:0006412">
    <property type="term" value="P:translation"/>
    <property type="evidence" value="ECO:0007669"/>
    <property type="project" value="UniProtKB-UniRule"/>
</dbReference>
<evidence type="ECO:0000256" key="5">
    <source>
        <dbReference type="ARBA" id="ARBA00023274"/>
    </source>
</evidence>
<sequence>MKTLLGRKLGMTQIYLPSGQAVPVTIVEAGPCEVLQVKTSEKEGYSAAQIGYFPVSPKHLNKPERGHQQKYAKNLYRYVREFKVEENTQAPGNILTVEIFQEGDSLDITGQSKGKGFAGVMKRHHFRGGDATHGSMFHREPGSIGSSAYPSRVLKNKKLPGHMGDKRITVKNLKLIAVKPEANLLFIKGAIPGSNGSFVVVNKNTIS</sequence>
<comment type="function">
    <text evidence="7 9">One of the primary rRNA binding proteins, it binds directly near the 3'-end of the 23S rRNA, where it nucleates assembly of the 50S subunit.</text>
</comment>
<reference evidence="11" key="1">
    <citation type="submission" date="2014-02" db="EMBL/GenBank/DDBJ databases">
        <title>Complete genome sequence and comparative genomic analysis of the nitrogen-fixing bacterium Leptospirillum ferriphilum YSK.</title>
        <authorList>
            <person name="Guo X."/>
            <person name="Yin H."/>
            <person name="Liang Y."/>
            <person name="Hu Q."/>
            <person name="Ma L."/>
            <person name="Xiao Y."/>
            <person name="Zhang X."/>
            <person name="Qiu G."/>
            <person name="Liu X."/>
        </authorList>
    </citation>
    <scope>NUCLEOTIDE SEQUENCE [LARGE SCALE GENOMIC DNA]</scope>
    <source>
        <strain evidence="11">YSK</strain>
    </source>
</reference>
<keyword evidence="11" id="KW-1185">Reference proteome</keyword>
<dbReference type="InterPro" id="IPR009000">
    <property type="entry name" value="Transl_B-barrel_sf"/>
</dbReference>
<dbReference type="KEGG" id="lfp:Y981_07960"/>
<dbReference type="HOGENOM" id="CLU_044142_4_1_0"/>
<dbReference type="InterPro" id="IPR019926">
    <property type="entry name" value="Ribosomal_uL3_CS"/>
</dbReference>
<comment type="similarity">
    <text evidence="1 7 8">Belongs to the universal ribosomal protein uL3 family.</text>
</comment>
<evidence type="ECO:0000256" key="3">
    <source>
        <dbReference type="ARBA" id="ARBA00022884"/>
    </source>
</evidence>
<dbReference type="Gene3D" id="3.30.160.810">
    <property type="match status" value="1"/>
</dbReference>
<dbReference type="AlphaFoldDB" id="A0A059XZT2"/>
<dbReference type="PANTHER" id="PTHR11229:SF16">
    <property type="entry name" value="LARGE RIBOSOMAL SUBUNIT PROTEIN UL3C"/>
    <property type="match status" value="1"/>
</dbReference>
<dbReference type="Pfam" id="PF00297">
    <property type="entry name" value="Ribosomal_L3"/>
    <property type="match status" value="1"/>
</dbReference>
<dbReference type="NCBIfam" id="TIGR03625">
    <property type="entry name" value="L3_bact"/>
    <property type="match status" value="1"/>
</dbReference>
<dbReference type="FunFam" id="2.40.30.10:FF:000004">
    <property type="entry name" value="50S ribosomal protein L3"/>
    <property type="match status" value="1"/>
</dbReference>
<dbReference type="GO" id="GO:0003735">
    <property type="term" value="F:structural constituent of ribosome"/>
    <property type="evidence" value="ECO:0007669"/>
    <property type="project" value="UniProtKB-UniRule"/>
</dbReference>
<reference evidence="10 11" key="2">
    <citation type="journal article" date="2015" name="Biomed. Res. Int.">
        <title>Effects of Arsenite Resistance on the Growth and Functional Gene Expression of Leptospirillum ferriphilum and Acidithiobacillus thiooxidans in Pure Culture and Coculture.</title>
        <authorList>
            <person name="Jiang H."/>
            <person name="Liang Y."/>
            <person name="Yin H."/>
            <person name="Xiao Y."/>
            <person name="Guo X."/>
            <person name="Xu Y."/>
            <person name="Hu Q."/>
            <person name="Liu H."/>
            <person name="Liu X."/>
        </authorList>
    </citation>
    <scope>NUCLEOTIDE SEQUENCE [LARGE SCALE GENOMIC DNA]</scope>
    <source>
        <strain evidence="10 11">YSK</strain>
    </source>
</reference>
<dbReference type="EMBL" id="CP007243">
    <property type="protein sequence ID" value="AIA30722.1"/>
    <property type="molecule type" value="Genomic_DNA"/>
</dbReference>
<evidence type="ECO:0000256" key="4">
    <source>
        <dbReference type="ARBA" id="ARBA00022980"/>
    </source>
</evidence>
<evidence type="ECO:0000256" key="7">
    <source>
        <dbReference type="HAMAP-Rule" id="MF_01325"/>
    </source>
</evidence>
<proteinExistence type="inferred from homology"/>